<gene>
    <name evidence="2" type="ORF">Hamer_G001532</name>
</gene>
<sequence>MESKQSAGSPYGNPPPYSSSQPPIGFENSPPAGYPYPGQTTVVTTQPTVAAPQIVVVTSSNCPACHVSICLKLP</sequence>
<protein>
    <submittedName>
        <fullName evidence="2">Uncharacterized protein</fullName>
    </submittedName>
</protein>
<evidence type="ECO:0000313" key="2">
    <source>
        <dbReference type="EMBL" id="KAG7175439.1"/>
    </source>
</evidence>
<organism evidence="2 3">
    <name type="scientific">Homarus americanus</name>
    <name type="common">American lobster</name>
    <dbReference type="NCBI Taxonomy" id="6706"/>
    <lineage>
        <taxon>Eukaryota</taxon>
        <taxon>Metazoa</taxon>
        <taxon>Ecdysozoa</taxon>
        <taxon>Arthropoda</taxon>
        <taxon>Crustacea</taxon>
        <taxon>Multicrustacea</taxon>
        <taxon>Malacostraca</taxon>
        <taxon>Eumalacostraca</taxon>
        <taxon>Eucarida</taxon>
        <taxon>Decapoda</taxon>
        <taxon>Pleocyemata</taxon>
        <taxon>Astacidea</taxon>
        <taxon>Nephropoidea</taxon>
        <taxon>Nephropidae</taxon>
        <taxon>Homarus</taxon>
    </lineage>
</organism>
<reference evidence="2" key="1">
    <citation type="journal article" date="2021" name="Sci. Adv.">
        <title>The American lobster genome reveals insights on longevity, neural, and immune adaptations.</title>
        <authorList>
            <person name="Polinski J.M."/>
            <person name="Zimin A.V."/>
            <person name="Clark K.F."/>
            <person name="Kohn A.B."/>
            <person name="Sadowski N."/>
            <person name="Timp W."/>
            <person name="Ptitsyn A."/>
            <person name="Khanna P."/>
            <person name="Romanova D.Y."/>
            <person name="Williams P."/>
            <person name="Greenwood S.J."/>
            <person name="Moroz L.L."/>
            <person name="Walt D.R."/>
            <person name="Bodnar A.G."/>
        </authorList>
    </citation>
    <scope>NUCLEOTIDE SEQUENCE</scope>
    <source>
        <strain evidence="2">GMGI-L3</strain>
    </source>
</reference>
<feature type="compositionally biased region" description="Low complexity" evidence="1">
    <location>
        <begin position="1"/>
        <end position="11"/>
    </location>
</feature>
<dbReference type="EMBL" id="JAHLQT010006108">
    <property type="protein sequence ID" value="KAG7175439.1"/>
    <property type="molecule type" value="Genomic_DNA"/>
</dbReference>
<accession>A0A8J5THP9</accession>
<name>A0A8J5THP9_HOMAM</name>
<dbReference type="AlphaFoldDB" id="A0A8J5THP9"/>
<evidence type="ECO:0000256" key="1">
    <source>
        <dbReference type="SAM" id="MobiDB-lite"/>
    </source>
</evidence>
<dbReference type="Proteomes" id="UP000747542">
    <property type="component" value="Unassembled WGS sequence"/>
</dbReference>
<evidence type="ECO:0000313" key="3">
    <source>
        <dbReference type="Proteomes" id="UP000747542"/>
    </source>
</evidence>
<comment type="caution">
    <text evidence="2">The sequence shown here is derived from an EMBL/GenBank/DDBJ whole genome shotgun (WGS) entry which is preliminary data.</text>
</comment>
<feature type="region of interest" description="Disordered" evidence="1">
    <location>
        <begin position="1"/>
        <end position="39"/>
    </location>
</feature>
<keyword evidence="3" id="KW-1185">Reference proteome</keyword>
<proteinExistence type="predicted"/>